<name>A0A8X8AWY5_BRACI</name>
<gene>
    <name evidence="2" type="ORF">Bca52824_017109</name>
</gene>
<organism evidence="2 3">
    <name type="scientific">Brassica carinata</name>
    <name type="common">Ethiopian mustard</name>
    <name type="synonym">Abyssinian cabbage</name>
    <dbReference type="NCBI Taxonomy" id="52824"/>
    <lineage>
        <taxon>Eukaryota</taxon>
        <taxon>Viridiplantae</taxon>
        <taxon>Streptophyta</taxon>
        <taxon>Embryophyta</taxon>
        <taxon>Tracheophyta</taxon>
        <taxon>Spermatophyta</taxon>
        <taxon>Magnoliopsida</taxon>
        <taxon>eudicotyledons</taxon>
        <taxon>Gunneridae</taxon>
        <taxon>Pentapetalae</taxon>
        <taxon>rosids</taxon>
        <taxon>malvids</taxon>
        <taxon>Brassicales</taxon>
        <taxon>Brassicaceae</taxon>
        <taxon>Brassiceae</taxon>
        <taxon>Brassica</taxon>
    </lineage>
</organism>
<keyword evidence="3" id="KW-1185">Reference proteome</keyword>
<reference evidence="2 3" key="1">
    <citation type="submission" date="2020-02" db="EMBL/GenBank/DDBJ databases">
        <authorList>
            <person name="Ma Q."/>
            <person name="Huang Y."/>
            <person name="Song X."/>
            <person name="Pei D."/>
        </authorList>
    </citation>
    <scope>NUCLEOTIDE SEQUENCE [LARGE SCALE GENOMIC DNA]</scope>
    <source>
        <strain evidence="2">Sxm20200214</strain>
        <tissue evidence="2">Leaf</tissue>
    </source>
</reference>
<dbReference type="EMBL" id="JAAMPC010000004">
    <property type="protein sequence ID" value="KAG2313987.1"/>
    <property type="molecule type" value="Genomic_DNA"/>
</dbReference>
<feature type="region of interest" description="Disordered" evidence="1">
    <location>
        <begin position="278"/>
        <end position="322"/>
    </location>
</feature>
<dbReference type="Proteomes" id="UP000886595">
    <property type="component" value="Unassembled WGS sequence"/>
</dbReference>
<feature type="region of interest" description="Disordered" evidence="1">
    <location>
        <begin position="92"/>
        <end position="132"/>
    </location>
</feature>
<sequence length="322" mass="37698">MISKVPAKGIARKGRSIADRRFWAGRGHYASQVSKKELKYDYEKGVFRGTVASGRAFIMEFKTNAYSIRWDEEGSPDIWRWNYYDIVAENKKKQQEEEDEAEEKRKEAEKRKQEDEELEADERRTEEERKRAEKQRKKEYAAWIAAEKLRLQIIYETTKEADLEELLTFCRQYHRDMISKVPAKGIARKGRSIADRSFWAGRGHYVSQRLAPPRETSPLRRNYREHLCRNLDASHRQQMEHATPWPTGSHDFPILITAPVFPLVIFFIGRINRRSEISSPSIEHPPERKPSRKSTPSNLGQNILPQTGSQQRIPTNTARTKN</sequence>
<evidence type="ECO:0000313" key="2">
    <source>
        <dbReference type="EMBL" id="KAG2313987.1"/>
    </source>
</evidence>
<comment type="caution">
    <text evidence="2">The sequence shown here is derived from an EMBL/GenBank/DDBJ whole genome shotgun (WGS) entry which is preliminary data.</text>
</comment>
<evidence type="ECO:0000256" key="1">
    <source>
        <dbReference type="SAM" id="MobiDB-lite"/>
    </source>
</evidence>
<protein>
    <submittedName>
        <fullName evidence="2">Uncharacterized protein</fullName>
    </submittedName>
</protein>
<dbReference type="AlphaFoldDB" id="A0A8X8AWY5"/>
<feature type="compositionally biased region" description="Polar residues" evidence="1">
    <location>
        <begin position="293"/>
        <end position="322"/>
    </location>
</feature>
<feature type="compositionally biased region" description="Basic and acidic residues" evidence="1">
    <location>
        <begin position="121"/>
        <end position="132"/>
    </location>
</feature>
<evidence type="ECO:0000313" key="3">
    <source>
        <dbReference type="Proteomes" id="UP000886595"/>
    </source>
</evidence>
<feature type="compositionally biased region" description="Basic and acidic residues" evidence="1">
    <location>
        <begin position="102"/>
        <end position="114"/>
    </location>
</feature>
<proteinExistence type="predicted"/>
<accession>A0A8X8AWY5</accession>